<organism evidence="2 3">
    <name type="scientific">Candidatus Protofrankia californiensis</name>
    <dbReference type="NCBI Taxonomy" id="1839754"/>
    <lineage>
        <taxon>Bacteria</taxon>
        <taxon>Bacillati</taxon>
        <taxon>Actinomycetota</taxon>
        <taxon>Actinomycetes</taxon>
        <taxon>Frankiales</taxon>
        <taxon>Frankiaceae</taxon>
        <taxon>Protofrankia</taxon>
    </lineage>
</organism>
<dbReference type="Proteomes" id="UP000199013">
    <property type="component" value="Unassembled WGS sequence"/>
</dbReference>
<protein>
    <submittedName>
        <fullName evidence="2">Uncharacterized protein</fullName>
    </submittedName>
</protein>
<evidence type="ECO:0000313" key="2">
    <source>
        <dbReference type="EMBL" id="SBW18799.1"/>
    </source>
</evidence>
<feature type="transmembrane region" description="Helical" evidence="1">
    <location>
        <begin position="44"/>
        <end position="69"/>
    </location>
</feature>
<dbReference type="EMBL" id="FLUV01000329">
    <property type="protein sequence ID" value="SBW18799.1"/>
    <property type="molecule type" value="Genomic_DNA"/>
</dbReference>
<feature type="transmembrane region" description="Helical" evidence="1">
    <location>
        <begin position="189"/>
        <end position="217"/>
    </location>
</feature>
<feature type="transmembrane region" description="Helical" evidence="1">
    <location>
        <begin position="223"/>
        <end position="240"/>
    </location>
</feature>
<name>A0A1C3NUF4_9ACTN</name>
<feature type="transmembrane region" description="Helical" evidence="1">
    <location>
        <begin position="119"/>
        <end position="139"/>
    </location>
</feature>
<feature type="transmembrane region" description="Helical" evidence="1">
    <location>
        <begin position="20"/>
        <end position="37"/>
    </location>
</feature>
<dbReference type="AlphaFoldDB" id="A0A1C3NUF4"/>
<accession>A0A1C3NUF4</accession>
<feature type="transmembrane region" description="Helical" evidence="1">
    <location>
        <begin position="159"/>
        <end position="177"/>
    </location>
</feature>
<proteinExistence type="predicted"/>
<sequence length="288" mass="30638">MSTAPVDHHLDLTTQDILTYGSWGLTLVLLGVAIHLGRKERTPFYALIVLAAMVAAFAEPLYDAGLMLYFYSTEGMYTHFTAFGIPQPVWTHSGYAVLYAAPAIMITRKIRLGTLTRNGLFAWAGVELLMSCTFEMIGINGGAYTYWGPHELRILDYPLVIGVLEAAQVICFAVAATQLRERVKSPVGLLGLFVLFPCTFFMANFGAGSPVIIALHLEDTSRLIVALASLLSIAFAAAAIRGASSFLPTTAGQSEAAAVGSPVGGFSRTRIAADMPTGGPVATPSTAK</sequence>
<keyword evidence="1" id="KW-0812">Transmembrane</keyword>
<reference evidence="3" key="1">
    <citation type="submission" date="2016-02" db="EMBL/GenBank/DDBJ databases">
        <authorList>
            <person name="Wibberg D."/>
        </authorList>
    </citation>
    <scope>NUCLEOTIDE SEQUENCE [LARGE SCALE GENOMIC DNA]</scope>
</reference>
<keyword evidence="1" id="KW-0472">Membrane</keyword>
<keyword evidence="1" id="KW-1133">Transmembrane helix</keyword>
<gene>
    <name evidence="2" type="ORF">FDG2_0825</name>
</gene>
<keyword evidence="3" id="KW-1185">Reference proteome</keyword>
<evidence type="ECO:0000256" key="1">
    <source>
        <dbReference type="SAM" id="Phobius"/>
    </source>
</evidence>
<evidence type="ECO:0000313" key="3">
    <source>
        <dbReference type="Proteomes" id="UP000199013"/>
    </source>
</evidence>